<feature type="non-terminal residue" evidence="2">
    <location>
        <position position="78"/>
    </location>
</feature>
<protein>
    <submittedName>
        <fullName evidence="2">Uncharacterized protein</fullName>
    </submittedName>
</protein>
<organism evidence="2">
    <name type="scientific">marine sediment metagenome</name>
    <dbReference type="NCBI Taxonomy" id="412755"/>
    <lineage>
        <taxon>unclassified sequences</taxon>
        <taxon>metagenomes</taxon>
        <taxon>ecological metagenomes</taxon>
    </lineage>
</organism>
<comment type="caution">
    <text evidence="2">The sequence shown here is derived from an EMBL/GenBank/DDBJ whole genome shotgun (WGS) entry which is preliminary data.</text>
</comment>
<evidence type="ECO:0000313" key="2">
    <source>
        <dbReference type="EMBL" id="KKM96770.1"/>
    </source>
</evidence>
<gene>
    <name evidence="2" type="ORF">LCGC14_1174840</name>
</gene>
<sequence>MEVRMKVTTSISKPVNGTDDRIDGEVMATLPFLDEEGDFGVLTVEPTLTPEELKRKYEGRQIDKQWEQLQASLPDYSK</sequence>
<dbReference type="AlphaFoldDB" id="A0A0F9P6Z3"/>
<evidence type="ECO:0000256" key="1">
    <source>
        <dbReference type="SAM" id="MobiDB-lite"/>
    </source>
</evidence>
<reference evidence="2" key="1">
    <citation type="journal article" date="2015" name="Nature">
        <title>Complex archaea that bridge the gap between prokaryotes and eukaryotes.</title>
        <authorList>
            <person name="Spang A."/>
            <person name="Saw J.H."/>
            <person name="Jorgensen S.L."/>
            <person name="Zaremba-Niedzwiedzka K."/>
            <person name="Martijn J."/>
            <person name="Lind A.E."/>
            <person name="van Eijk R."/>
            <person name="Schleper C."/>
            <person name="Guy L."/>
            <person name="Ettema T.J."/>
        </authorList>
    </citation>
    <scope>NUCLEOTIDE SEQUENCE</scope>
</reference>
<feature type="region of interest" description="Disordered" evidence="1">
    <location>
        <begin position="1"/>
        <end position="21"/>
    </location>
</feature>
<name>A0A0F9P6Z3_9ZZZZ</name>
<proteinExistence type="predicted"/>
<dbReference type="EMBL" id="LAZR01005837">
    <property type="protein sequence ID" value="KKM96770.1"/>
    <property type="molecule type" value="Genomic_DNA"/>
</dbReference>
<accession>A0A0F9P6Z3</accession>